<dbReference type="GO" id="GO:0005829">
    <property type="term" value="C:cytosol"/>
    <property type="evidence" value="ECO:0007669"/>
    <property type="project" value="TreeGrafter"/>
</dbReference>
<dbReference type="GO" id="GO:0051083">
    <property type="term" value="P:'de novo' cotranslational protein folding"/>
    <property type="evidence" value="ECO:0007669"/>
    <property type="project" value="TreeGrafter"/>
</dbReference>
<reference evidence="4 5" key="2">
    <citation type="submission" date="2021-10" db="EMBL/GenBank/DDBJ databases">
        <authorList>
            <person name="Piombo E."/>
        </authorList>
    </citation>
    <scope>NUCLEOTIDE SEQUENCE [LARGE SCALE GENOMIC DNA]</scope>
</reference>
<dbReference type="GO" id="GO:0042162">
    <property type="term" value="F:telomeric DNA binding"/>
    <property type="evidence" value="ECO:0007669"/>
    <property type="project" value="TreeGrafter"/>
</dbReference>
<dbReference type="Gene3D" id="1.25.40.720">
    <property type="entry name" value="Telomere length regulation protein 2, C-terminal domain"/>
    <property type="match status" value="2"/>
</dbReference>
<evidence type="ECO:0000256" key="2">
    <source>
        <dbReference type="SAM" id="MobiDB-lite"/>
    </source>
</evidence>
<dbReference type="Pfam" id="PF10193">
    <property type="entry name" value="Telomere_reg-2"/>
    <property type="match status" value="1"/>
</dbReference>
<evidence type="ECO:0000256" key="1">
    <source>
        <dbReference type="ARBA" id="ARBA00006133"/>
    </source>
</evidence>
<evidence type="ECO:0000313" key="5">
    <source>
        <dbReference type="Proteomes" id="UP000775872"/>
    </source>
</evidence>
<dbReference type="EMBL" id="CABFOC020000035">
    <property type="protein sequence ID" value="CAH0049762.1"/>
    <property type="molecule type" value="Genomic_DNA"/>
</dbReference>
<dbReference type="OrthoDB" id="10258062at2759"/>
<dbReference type="PANTHER" id="PTHR15830:SF10">
    <property type="entry name" value="TELOMERE LENGTH REGULATION PROTEIN TEL2 HOMOLOG"/>
    <property type="match status" value="1"/>
</dbReference>
<dbReference type="AlphaFoldDB" id="A0A9P0EHS2"/>
<proteinExistence type="inferred from homology"/>
<comment type="caution">
    <text evidence="4">The sequence shown here is derived from an EMBL/GenBank/DDBJ whole genome shotgun (WGS) entry which is preliminary data.</text>
</comment>
<organism evidence="4 5">
    <name type="scientific">Clonostachys solani</name>
    <dbReference type="NCBI Taxonomy" id="160281"/>
    <lineage>
        <taxon>Eukaryota</taxon>
        <taxon>Fungi</taxon>
        <taxon>Dikarya</taxon>
        <taxon>Ascomycota</taxon>
        <taxon>Pezizomycotina</taxon>
        <taxon>Sordariomycetes</taxon>
        <taxon>Hypocreomycetidae</taxon>
        <taxon>Hypocreales</taxon>
        <taxon>Bionectriaceae</taxon>
        <taxon>Clonostachys</taxon>
    </lineage>
</organism>
<dbReference type="InterPro" id="IPR051970">
    <property type="entry name" value="TEL2_Regulation"/>
</dbReference>
<keyword evidence="5" id="KW-1185">Reference proteome</keyword>
<accession>A0A9P0EHS2</accession>
<dbReference type="PANTHER" id="PTHR15830">
    <property type="entry name" value="TELOMERE LENGTH REGULATION PROTEIN TEL2 FAMILY MEMBER"/>
    <property type="match status" value="1"/>
</dbReference>
<name>A0A9P0EHS2_9HYPO</name>
<feature type="compositionally biased region" description="Low complexity" evidence="2">
    <location>
        <begin position="571"/>
        <end position="586"/>
    </location>
</feature>
<feature type="region of interest" description="Disordered" evidence="2">
    <location>
        <begin position="539"/>
        <end position="616"/>
    </location>
</feature>
<gene>
    <name evidence="4" type="ORF">CSOL1703_00001720</name>
</gene>
<comment type="similarity">
    <text evidence="1">Belongs to the TEL2 family.</text>
</comment>
<dbReference type="InterPro" id="IPR038528">
    <property type="entry name" value="TEL2_C_sf"/>
</dbReference>
<dbReference type="GO" id="GO:0051879">
    <property type="term" value="F:Hsp90 protein binding"/>
    <property type="evidence" value="ECO:0007669"/>
    <property type="project" value="TreeGrafter"/>
</dbReference>
<protein>
    <recommendedName>
        <fullName evidence="3">Telomere length regulation protein conserved domain-containing protein</fullName>
    </recommendedName>
</protein>
<sequence>MDELLTPISTTYLKPKVAEAPLLTEVASQSKQITPAASAAGKITSPDEALDTLKNQPSYDALLTTLEFLTNSQGSRNSNFSLHIPSPKSAAVVKILVTEIAHNYWPLFSASGDGDTDDTLRPKEAFVRCLGSVTGVNAILSHMAALINEVKSSSKGISRSDLTLHLEIFLDLLSTILGGDHAAQQLWTTSTKELTNDMLKKGQTQTFISLLTNGRIVSVAAEALTLVGEGQLRNVPRWTADGLEYTLWLGRNVALWAKLESSDTEMQVCSDLVQRGGSLGYAGKQVASPCPGFSLVVFELTCLTLLYPPLERLIKFLIDDMLLTQGADPNIFVKLLLNQLQAARKVLHILLDHLSNRFLDRLQPEDPSASSIISAAAGIIDSVIQGDRVRESHLIKWCSSSSGAGLGHGVEIRRAVLAALSKNKENIKAVLEKSVSQFGDELYIKHAAILQQNGNAGYVSRSLPIKLAMLLRSAPYLRAISNRIAATQSRARFLGMVVGETLSGLVDSSDKKLDFHMDDMGFADMGSLKELSKISDSIGPAEPILSTRQQPPPQLQPTTASKKVPKKKAKPASPTVQPKSIIQEIDSSGEEDEDEGLVPYAKHSDPEDSDDDPTLIQRNRVKPPVYIRDLIAFFRDSESYDKQNLALQTAPSLLRRKANYGTEVSSHADELAGLLVGLQDKFDIEEFHDLRQQSMIALIVSQPKTMAPWFARTFFEGDYSLAQRTEIIVALGLSSRELAGYDISQYQSSASFPSKKLPEKIEQLYVREVKAEDHSPASRLKPLAPTALDNIATSVTSAFLEPLAAEAADTVTGPDVLKLQTFTARYKSKSAKRPRVRAIPNTTAGLLASSFFSPLTAHFSVALHSRRPMILNPALLGLYLQTLGIIVHAAGPSTLSLPQLTSELWSLLLGTRQHAVGDLGALKGWFVAMAALIEVNEGDMRRLCQELGREVVETREWASGVFERIRGEDGGDENHVKMLAAGVLIRLGEAIEKYQALLMGDLIGYT</sequence>
<feature type="domain" description="Telomere length regulation protein conserved" evidence="3">
    <location>
        <begin position="624"/>
        <end position="734"/>
    </location>
</feature>
<feature type="compositionally biased region" description="Acidic residues" evidence="2">
    <location>
        <begin position="587"/>
        <end position="596"/>
    </location>
</feature>
<evidence type="ECO:0000259" key="3">
    <source>
        <dbReference type="Pfam" id="PF10193"/>
    </source>
</evidence>
<reference evidence="5" key="1">
    <citation type="submission" date="2019-06" db="EMBL/GenBank/DDBJ databases">
        <authorList>
            <person name="Broberg M."/>
        </authorList>
    </citation>
    <scope>NUCLEOTIDE SEQUENCE [LARGE SCALE GENOMIC DNA]</scope>
</reference>
<dbReference type="InterPro" id="IPR019337">
    <property type="entry name" value="Telomere_length_regulation_dom"/>
</dbReference>
<dbReference type="Proteomes" id="UP000775872">
    <property type="component" value="Unassembled WGS sequence"/>
</dbReference>
<evidence type="ECO:0000313" key="4">
    <source>
        <dbReference type="EMBL" id="CAH0049762.1"/>
    </source>
</evidence>
<dbReference type="FunFam" id="1.25.40.720:FF:000004">
    <property type="entry name" value="WGS project CABT00000000 data, contig 2.6"/>
    <property type="match status" value="1"/>
</dbReference>